<accession>A0A5P1E0R4</accession>
<dbReference type="Gramene" id="ONK55999">
    <property type="protein sequence ID" value="ONK55999"/>
    <property type="gene ID" value="A4U43_C10F3100"/>
</dbReference>
<organism evidence="2 3">
    <name type="scientific">Asparagus officinalis</name>
    <name type="common">Garden asparagus</name>
    <dbReference type="NCBI Taxonomy" id="4686"/>
    <lineage>
        <taxon>Eukaryota</taxon>
        <taxon>Viridiplantae</taxon>
        <taxon>Streptophyta</taxon>
        <taxon>Embryophyta</taxon>
        <taxon>Tracheophyta</taxon>
        <taxon>Spermatophyta</taxon>
        <taxon>Magnoliopsida</taxon>
        <taxon>Liliopsida</taxon>
        <taxon>Asparagales</taxon>
        <taxon>Asparagaceae</taxon>
        <taxon>Asparagoideae</taxon>
        <taxon>Asparagus</taxon>
    </lineage>
</organism>
<sequence>MGQRHLEAYEDSVFRLYIHFSHHGLDLPTFEYMLRQWDEKKIKFTFTDTKTGEDIESSFNLDWILYQVSMIWYPISVPSTPMYLFKYVDSIEQANNTTWETYIFSTPHIVADIEIEREVPQPDFTDINKKSEGPLPGEVPPTANFPPADSTDIDTKRESPHPEEVPPPSTRS</sequence>
<keyword evidence="3" id="KW-1185">Reference proteome</keyword>
<reference evidence="3" key="1">
    <citation type="journal article" date="2017" name="Nat. Commun.">
        <title>The asparagus genome sheds light on the origin and evolution of a young Y chromosome.</title>
        <authorList>
            <person name="Harkess A."/>
            <person name="Zhou J."/>
            <person name="Xu C."/>
            <person name="Bowers J.E."/>
            <person name="Van der Hulst R."/>
            <person name="Ayyampalayam S."/>
            <person name="Mercati F."/>
            <person name="Riccardi P."/>
            <person name="McKain M.R."/>
            <person name="Kakrana A."/>
            <person name="Tang H."/>
            <person name="Ray J."/>
            <person name="Groenendijk J."/>
            <person name="Arikit S."/>
            <person name="Mathioni S.M."/>
            <person name="Nakano M."/>
            <person name="Shan H."/>
            <person name="Telgmann-Rauber A."/>
            <person name="Kanno A."/>
            <person name="Yue Z."/>
            <person name="Chen H."/>
            <person name="Li W."/>
            <person name="Chen Y."/>
            <person name="Xu X."/>
            <person name="Zhang Y."/>
            <person name="Luo S."/>
            <person name="Chen H."/>
            <person name="Gao J."/>
            <person name="Mao Z."/>
            <person name="Pires J.C."/>
            <person name="Luo M."/>
            <person name="Kudrna D."/>
            <person name="Wing R.A."/>
            <person name="Meyers B.C."/>
            <person name="Yi K."/>
            <person name="Kong H."/>
            <person name="Lavrijsen P."/>
            <person name="Sunseri F."/>
            <person name="Falavigna A."/>
            <person name="Ye Y."/>
            <person name="Leebens-Mack J.H."/>
            <person name="Chen G."/>
        </authorList>
    </citation>
    <scope>NUCLEOTIDE SEQUENCE [LARGE SCALE GENOMIC DNA]</scope>
    <source>
        <strain evidence="3">cv. DH0086</strain>
    </source>
</reference>
<feature type="region of interest" description="Disordered" evidence="1">
    <location>
        <begin position="124"/>
        <end position="172"/>
    </location>
</feature>
<evidence type="ECO:0000256" key="1">
    <source>
        <dbReference type="SAM" id="MobiDB-lite"/>
    </source>
</evidence>
<name>A0A5P1E0R4_ASPOF</name>
<protein>
    <submittedName>
        <fullName evidence="2">Uncharacterized protein</fullName>
    </submittedName>
</protein>
<evidence type="ECO:0000313" key="3">
    <source>
        <dbReference type="Proteomes" id="UP000243459"/>
    </source>
</evidence>
<dbReference type="AlphaFoldDB" id="A0A5P1E0R4"/>
<proteinExistence type="predicted"/>
<dbReference type="Proteomes" id="UP000243459">
    <property type="component" value="Chromosome 10"/>
</dbReference>
<feature type="compositionally biased region" description="Basic and acidic residues" evidence="1">
    <location>
        <begin position="153"/>
        <end position="164"/>
    </location>
</feature>
<evidence type="ECO:0000313" key="2">
    <source>
        <dbReference type="EMBL" id="ONK55999.1"/>
    </source>
</evidence>
<gene>
    <name evidence="2" type="ORF">A4U43_C10F3100</name>
</gene>
<dbReference type="EMBL" id="CM007390">
    <property type="protein sequence ID" value="ONK55999.1"/>
    <property type="molecule type" value="Genomic_DNA"/>
</dbReference>